<gene>
    <name evidence="1" type="ORF">VITU9109_01422</name>
</gene>
<proteinExistence type="predicted"/>
<evidence type="ECO:0000313" key="1">
    <source>
        <dbReference type="EMBL" id="EGU49800.1"/>
    </source>
</evidence>
<dbReference type="Proteomes" id="UP000003836">
    <property type="component" value="Unassembled WGS sequence"/>
</dbReference>
<evidence type="ECO:0008006" key="3">
    <source>
        <dbReference type="Google" id="ProtNLM"/>
    </source>
</evidence>
<reference evidence="1 2" key="1">
    <citation type="journal article" date="2012" name="Int. J. Syst. Evol. Microbiol.">
        <title>Vibrio caribbeanicus sp. nov., isolated from the marine sponge Scleritoderma cyanea.</title>
        <authorList>
            <person name="Hoffmann M."/>
            <person name="Monday S.R."/>
            <person name="Allard M.W."/>
            <person name="Strain E.A."/>
            <person name="Whittaker P."/>
            <person name="Naum M."/>
            <person name="McCarthy P.J."/>
            <person name="Lopez J.V."/>
            <person name="Fischer M."/>
            <person name="Brown E.W."/>
        </authorList>
    </citation>
    <scope>NUCLEOTIDE SEQUENCE [LARGE SCALE GENOMIC DNA]</scope>
    <source>
        <strain evidence="1 2">ATCC 19109</strain>
    </source>
</reference>
<organism evidence="1 2">
    <name type="scientific">Vibrio tubiashii ATCC 19109</name>
    <dbReference type="NCBI Taxonomy" id="1051646"/>
    <lineage>
        <taxon>Bacteria</taxon>
        <taxon>Pseudomonadati</taxon>
        <taxon>Pseudomonadota</taxon>
        <taxon>Gammaproteobacteria</taxon>
        <taxon>Vibrionales</taxon>
        <taxon>Vibrionaceae</taxon>
        <taxon>Vibrio</taxon>
        <taxon>Vibrio oreintalis group</taxon>
    </lineage>
</organism>
<accession>A0ABP2LG02</accession>
<dbReference type="EMBL" id="AFWI01000184">
    <property type="protein sequence ID" value="EGU49800.1"/>
    <property type="molecule type" value="Genomic_DNA"/>
</dbReference>
<name>A0ABP2LG02_9VIBR</name>
<sequence length="73" mass="8254">MFLVRATGVSEKSMKVLIQYTQTGKYKDRVWESLTLKAKGEVQAVTPSSAVRLIEQNKAVLFTTEEDEIVFQS</sequence>
<protein>
    <recommendedName>
        <fullName evidence="3">C factor cell-cell signaling protein</fullName>
    </recommendedName>
</protein>
<comment type="caution">
    <text evidence="1">The sequence shown here is derived from an EMBL/GenBank/DDBJ whole genome shotgun (WGS) entry which is preliminary data.</text>
</comment>
<keyword evidence="2" id="KW-1185">Reference proteome</keyword>
<evidence type="ECO:0000313" key="2">
    <source>
        <dbReference type="Proteomes" id="UP000003836"/>
    </source>
</evidence>